<dbReference type="HAMAP" id="MF_01966">
    <property type="entry name" value="NADHX_epimerase"/>
    <property type="match status" value="1"/>
</dbReference>
<dbReference type="InterPro" id="IPR000631">
    <property type="entry name" value="CARKD"/>
</dbReference>
<comment type="catalytic activity">
    <reaction evidence="2 18 19">
        <text>(6R)-NADPHX = (6S)-NADPHX</text>
        <dbReference type="Rhea" id="RHEA:32227"/>
        <dbReference type="ChEBI" id="CHEBI:64076"/>
        <dbReference type="ChEBI" id="CHEBI:64077"/>
        <dbReference type="EC" id="5.1.99.6"/>
    </reaction>
</comment>
<evidence type="ECO:0000256" key="17">
    <source>
        <dbReference type="HAMAP-Rule" id="MF_01965"/>
    </source>
</evidence>
<keyword evidence="12 17" id="KW-0456">Lyase</keyword>
<dbReference type="Gene3D" id="3.40.1190.20">
    <property type="match status" value="1"/>
</dbReference>
<evidence type="ECO:0000313" key="23">
    <source>
        <dbReference type="Proteomes" id="UP001596143"/>
    </source>
</evidence>
<name>A0ABW0U744_9BACI</name>
<evidence type="ECO:0000256" key="15">
    <source>
        <dbReference type="ARBA" id="ARBA00048238"/>
    </source>
</evidence>
<keyword evidence="6 17" id="KW-0547">Nucleotide-binding</keyword>
<sequence length="504" mass="54938">MRVVTGEEMRQADHYAIEVLGMKEELLMENAGQATVHALKQIFPRLQTKKIAVLIGKGNNGGDGFVVARSLLDEGIDVDVWTVADSWTGAASYHHDLFLRCGYHYRCWDDLRANRDTSYDIWVDALLGTGMKGSLQSPYKEAVSLLNEAEGVVVSIDIPSGVSPNVGDMSSQPVQADHTITLEFPKCSAYLFPAREYYGKVHIAPIGLPRKASAELDVVRQLWTKEDVSRTLPIRRASSHKGEHGRGLLVGGSYQMPGAITLAANAAVSSGIGLLTTAIPSSILKIVANRVPESMFLPFSEDDTTELENRVDDFDAIAAGPGLGRSDRTKQIVKKLLREVKGPLILDADALYFLPELQNDMKARSSPLILTPHVGEMARLTMETVETVNRRRFFIARDFAIANQCYLVLKGPFTIVTTPTGDQYVNTTGNATLARGGTGDLLTGMILSFVSQLVDIGEAMMNAVYLHGLAADIALRENGSSQAIRTSEILHYLPLAFRSITSSS</sequence>
<dbReference type="HAMAP" id="MF_01965">
    <property type="entry name" value="NADHX_dehydratase"/>
    <property type="match status" value="1"/>
</dbReference>
<evidence type="ECO:0000256" key="19">
    <source>
        <dbReference type="PIRNR" id="PIRNR017184"/>
    </source>
</evidence>
<dbReference type="PANTHER" id="PTHR12592:SF0">
    <property type="entry name" value="ATP-DEPENDENT (S)-NAD(P)H-HYDRATE DEHYDRATASE"/>
    <property type="match status" value="1"/>
</dbReference>
<evidence type="ECO:0000313" key="22">
    <source>
        <dbReference type="EMBL" id="MFC5629287.1"/>
    </source>
</evidence>
<keyword evidence="9 18" id="KW-0630">Potassium</keyword>
<evidence type="ECO:0000256" key="2">
    <source>
        <dbReference type="ARBA" id="ARBA00000909"/>
    </source>
</evidence>
<feature type="binding site" evidence="17">
    <location>
        <position position="373"/>
    </location>
    <ligand>
        <name>(6S)-NADPHX</name>
        <dbReference type="ChEBI" id="CHEBI:64076"/>
    </ligand>
</feature>
<dbReference type="InterPro" id="IPR029056">
    <property type="entry name" value="Ribokinase-like"/>
</dbReference>
<feature type="binding site" evidence="18">
    <location>
        <begin position="128"/>
        <end position="134"/>
    </location>
    <ligand>
        <name>(6S)-NADPHX</name>
        <dbReference type="ChEBI" id="CHEBI:64076"/>
    </ligand>
</feature>
<dbReference type="EC" id="4.2.1.136" evidence="19"/>
<dbReference type="SUPFAM" id="SSF53613">
    <property type="entry name" value="Ribokinase-like"/>
    <property type="match status" value="1"/>
</dbReference>
<dbReference type="PANTHER" id="PTHR12592">
    <property type="entry name" value="ATP-DEPENDENT (S)-NAD(P)H-HYDRATE DEHYDRATASE FAMILY MEMBER"/>
    <property type="match status" value="1"/>
</dbReference>
<evidence type="ECO:0000256" key="12">
    <source>
        <dbReference type="ARBA" id="ARBA00023239"/>
    </source>
</evidence>
<dbReference type="SUPFAM" id="SSF64153">
    <property type="entry name" value="YjeF N-terminal domain-like"/>
    <property type="match status" value="1"/>
</dbReference>
<feature type="binding site" evidence="17">
    <location>
        <position position="440"/>
    </location>
    <ligand>
        <name>(6S)-NADPHX</name>
        <dbReference type="ChEBI" id="CHEBI:64076"/>
    </ligand>
</feature>
<dbReference type="EC" id="5.1.99.6" evidence="19"/>
<comment type="function">
    <text evidence="17">Catalyzes the dehydration of the S-form of NAD(P)HX at the expense of ADP, which is converted to AMP. Together with NAD(P)HX epimerase, which catalyzes the epimerization of the S- and R-forms, the enzyme allows the repair of both epimers of NAD(P)HX, a damaged form of NAD(P)H that is a result of enzymatic or heat-dependent hydration.</text>
</comment>
<evidence type="ECO:0000259" key="21">
    <source>
        <dbReference type="PROSITE" id="PS51385"/>
    </source>
</evidence>
<keyword evidence="11 18" id="KW-0413">Isomerase</keyword>
<dbReference type="InterPro" id="IPR004443">
    <property type="entry name" value="YjeF_N_dom"/>
</dbReference>
<feature type="binding site" evidence="18">
    <location>
        <position position="124"/>
    </location>
    <ligand>
        <name>K(+)</name>
        <dbReference type="ChEBI" id="CHEBI:29103"/>
    </ligand>
</feature>
<feature type="binding site" evidence="17">
    <location>
        <position position="439"/>
    </location>
    <ligand>
        <name>AMP</name>
        <dbReference type="ChEBI" id="CHEBI:456215"/>
    </ligand>
</feature>
<feature type="binding site" evidence="18">
    <location>
        <position position="160"/>
    </location>
    <ligand>
        <name>K(+)</name>
        <dbReference type="ChEBI" id="CHEBI:29103"/>
    </ligand>
</feature>
<comment type="similarity">
    <text evidence="18">Belongs to the NnrE/AIBP family.</text>
</comment>
<dbReference type="Pfam" id="PF03853">
    <property type="entry name" value="YjeF_N"/>
    <property type="match status" value="1"/>
</dbReference>
<keyword evidence="23" id="KW-1185">Reference proteome</keyword>
<feature type="domain" description="YjeF N-terminal" evidence="21">
    <location>
        <begin position="9"/>
        <end position="214"/>
    </location>
</feature>
<keyword evidence="8 17" id="KW-0521">NADP</keyword>
<dbReference type="InterPro" id="IPR036652">
    <property type="entry name" value="YjeF_N_dom_sf"/>
</dbReference>
<comment type="function">
    <text evidence="18">Catalyzes the epimerization of the S- and R-forms of NAD(P)HX, a damaged form of NAD(P)H that is a result of enzymatic or heat-dependent hydration. This is a prerequisite for the S-specific NAD(P)H-hydrate dehydratase to allow the repair of both epimers of NAD(P)HX.</text>
</comment>
<proteinExistence type="inferred from homology"/>
<feature type="binding site" evidence="18">
    <location>
        <position position="157"/>
    </location>
    <ligand>
        <name>(6S)-NADPHX</name>
        <dbReference type="ChEBI" id="CHEBI:64076"/>
    </ligand>
</feature>
<dbReference type="Proteomes" id="UP001596143">
    <property type="component" value="Unassembled WGS sequence"/>
</dbReference>
<evidence type="ECO:0000256" key="7">
    <source>
        <dbReference type="ARBA" id="ARBA00022840"/>
    </source>
</evidence>
<dbReference type="InterPro" id="IPR030677">
    <property type="entry name" value="Nnr"/>
</dbReference>
<dbReference type="NCBIfam" id="TIGR00196">
    <property type="entry name" value="yjeF_cterm"/>
    <property type="match status" value="1"/>
</dbReference>
<evidence type="ECO:0000256" key="3">
    <source>
        <dbReference type="ARBA" id="ARBA00006001"/>
    </source>
</evidence>
<evidence type="ECO:0000256" key="14">
    <source>
        <dbReference type="ARBA" id="ARBA00025153"/>
    </source>
</evidence>
<keyword evidence="10 17" id="KW-0520">NAD</keyword>
<comment type="caution">
    <text evidence="22">The sequence shown here is derived from an EMBL/GenBank/DDBJ whole genome shotgun (WGS) entry which is preliminary data.</text>
</comment>
<comment type="catalytic activity">
    <reaction evidence="16 17 19">
        <text>(6S)-NADPHX + ADP = AMP + phosphate + NADPH + H(+)</text>
        <dbReference type="Rhea" id="RHEA:32235"/>
        <dbReference type="ChEBI" id="CHEBI:15378"/>
        <dbReference type="ChEBI" id="CHEBI:43474"/>
        <dbReference type="ChEBI" id="CHEBI:57783"/>
        <dbReference type="ChEBI" id="CHEBI:64076"/>
        <dbReference type="ChEBI" id="CHEBI:456215"/>
        <dbReference type="ChEBI" id="CHEBI:456216"/>
        <dbReference type="EC" id="4.2.1.136"/>
    </reaction>
</comment>
<comment type="similarity">
    <text evidence="4 19">In the C-terminal section; belongs to the NnrD/CARKD family.</text>
</comment>
<evidence type="ECO:0000256" key="13">
    <source>
        <dbReference type="ARBA" id="ARBA00023268"/>
    </source>
</evidence>
<evidence type="ECO:0000256" key="9">
    <source>
        <dbReference type="ARBA" id="ARBA00022958"/>
    </source>
</evidence>
<evidence type="ECO:0000256" key="1">
    <source>
        <dbReference type="ARBA" id="ARBA00000013"/>
    </source>
</evidence>
<comment type="cofactor">
    <cofactor evidence="18 19">
        <name>K(+)</name>
        <dbReference type="ChEBI" id="CHEBI:29103"/>
    </cofactor>
    <text evidence="18 19">Binds 1 potassium ion per subunit.</text>
</comment>
<comment type="catalytic activity">
    <reaction evidence="15 17 19">
        <text>(6S)-NADHX + ADP = AMP + phosphate + NADH + H(+)</text>
        <dbReference type="Rhea" id="RHEA:32223"/>
        <dbReference type="ChEBI" id="CHEBI:15378"/>
        <dbReference type="ChEBI" id="CHEBI:43474"/>
        <dbReference type="ChEBI" id="CHEBI:57945"/>
        <dbReference type="ChEBI" id="CHEBI:64074"/>
        <dbReference type="ChEBI" id="CHEBI:456215"/>
        <dbReference type="ChEBI" id="CHEBI:456216"/>
        <dbReference type="EC" id="4.2.1.136"/>
    </reaction>
</comment>
<feature type="binding site" evidence="18">
    <location>
        <position position="60"/>
    </location>
    <ligand>
        <name>K(+)</name>
        <dbReference type="ChEBI" id="CHEBI:29103"/>
    </ligand>
</feature>
<accession>A0ABW0U744</accession>
<dbReference type="RefSeq" id="WP_270896900.1">
    <property type="nucleotide sequence ID" value="NZ_JBHSPF010000058.1"/>
</dbReference>
<feature type="binding site" evidence="17">
    <location>
        <position position="322"/>
    </location>
    <ligand>
        <name>(6S)-NADPHX</name>
        <dbReference type="ChEBI" id="CHEBI:64076"/>
    </ligand>
</feature>
<feature type="binding site" evidence="18">
    <location>
        <begin position="59"/>
        <end position="63"/>
    </location>
    <ligand>
        <name>(6S)-NADPHX</name>
        <dbReference type="ChEBI" id="CHEBI:64076"/>
    </ligand>
</feature>
<evidence type="ECO:0000256" key="18">
    <source>
        <dbReference type="HAMAP-Rule" id="MF_01966"/>
    </source>
</evidence>
<keyword evidence="7 17" id="KW-0067">ATP-binding</keyword>
<evidence type="ECO:0000256" key="8">
    <source>
        <dbReference type="ARBA" id="ARBA00022857"/>
    </source>
</evidence>
<dbReference type="PIRSF" id="PIRSF017184">
    <property type="entry name" value="Nnr"/>
    <property type="match status" value="1"/>
</dbReference>
<gene>
    <name evidence="18" type="primary">nnrE</name>
    <name evidence="17" type="synonym">nnrD</name>
    <name evidence="22" type="ORF">ACFPTR_10525</name>
</gene>
<feature type="domain" description="YjeF C-terminal" evidence="20">
    <location>
        <begin position="224"/>
        <end position="500"/>
    </location>
</feature>
<evidence type="ECO:0000256" key="4">
    <source>
        <dbReference type="ARBA" id="ARBA00009524"/>
    </source>
</evidence>
<comment type="similarity">
    <text evidence="3 19">In the N-terminal section; belongs to the NnrE/AIBP family.</text>
</comment>
<evidence type="ECO:0000256" key="16">
    <source>
        <dbReference type="ARBA" id="ARBA00049209"/>
    </source>
</evidence>
<protein>
    <recommendedName>
        <fullName evidence="19">Bifunctional NAD(P)H-hydrate repair enzyme</fullName>
    </recommendedName>
    <alternativeName>
        <fullName evidence="19">Nicotinamide nucleotide repair protein</fullName>
    </alternativeName>
    <domain>
        <recommendedName>
            <fullName evidence="19">ADP-dependent (S)-NAD(P)H-hydrate dehydratase</fullName>
            <ecNumber evidence="19">4.2.1.136</ecNumber>
        </recommendedName>
        <alternativeName>
            <fullName evidence="19">ADP-dependent NAD(P)HX dehydratase</fullName>
        </alternativeName>
    </domain>
    <domain>
        <recommendedName>
            <fullName evidence="19">NAD(P)H-hydrate epimerase</fullName>
            <ecNumber evidence="19">5.1.99.6</ecNumber>
        </recommendedName>
    </domain>
</protein>
<organism evidence="22 23">
    <name type="scientific">Aliibacillus thermotolerans</name>
    <dbReference type="NCBI Taxonomy" id="1834418"/>
    <lineage>
        <taxon>Bacteria</taxon>
        <taxon>Bacillati</taxon>
        <taxon>Bacillota</taxon>
        <taxon>Bacilli</taxon>
        <taxon>Bacillales</taxon>
        <taxon>Bacillaceae</taxon>
        <taxon>Aliibacillus</taxon>
    </lineage>
</organism>
<evidence type="ECO:0000259" key="20">
    <source>
        <dbReference type="PROSITE" id="PS51383"/>
    </source>
</evidence>
<dbReference type="PROSITE" id="PS51385">
    <property type="entry name" value="YJEF_N"/>
    <property type="match status" value="1"/>
</dbReference>
<comment type="subunit">
    <text evidence="17">Homotetramer.</text>
</comment>
<feature type="binding site" evidence="17">
    <location>
        <position position="259"/>
    </location>
    <ligand>
        <name>(6S)-NADPHX</name>
        <dbReference type="ChEBI" id="CHEBI:64076"/>
    </ligand>
</feature>
<evidence type="ECO:0000256" key="6">
    <source>
        <dbReference type="ARBA" id="ARBA00022741"/>
    </source>
</evidence>
<comment type="similarity">
    <text evidence="17">Belongs to the NnrD/CARKD family.</text>
</comment>
<dbReference type="Pfam" id="PF01256">
    <property type="entry name" value="Carb_kinase"/>
    <property type="match status" value="1"/>
</dbReference>
<dbReference type="Gene3D" id="3.40.50.10260">
    <property type="entry name" value="YjeF N-terminal domain"/>
    <property type="match status" value="1"/>
</dbReference>
<comment type="catalytic activity">
    <reaction evidence="1 18 19">
        <text>(6R)-NADHX = (6S)-NADHX</text>
        <dbReference type="Rhea" id="RHEA:32215"/>
        <dbReference type="ChEBI" id="CHEBI:64074"/>
        <dbReference type="ChEBI" id="CHEBI:64075"/>
        <dbReference type="EC" id="5.1.99.6"/>
    </reaction>
</comment>
<keyword evidence="13" id="KW-0511">Multifunctional enzyme</keyword>
<evidence type="ECO:0000256" key="10">
    <source>
        <dbReference type="ARBA" id="ARBA00023027"/>
    </source>
</evidence>
<evidence type="ECO:0000256" key="11">
    <source>
        <dbReference type="ARBA" id="ARBA00023235"/>
    </source>
</evidence>
<feature type="binding site" evidence="17">
    <location>
        <begin position="410"/>
        <end position="414"/>
    </location>
    <ligand>
        <name>AMP</name>
        <dbReference type="ChEBI" id="CHEBI:456215"/>
    </ligand>
</feature>
<dbReference type="PROSITE" id="PS51383">
    <property type="entry name" value="YJEF_C_3"/>
    <property type="match status" value="1"/>
</dbReference>
<keyword evidence="5 18" id="KW-0479">Metal-binding</keyword>
<evidence type="ECO:0000256" key="5">
    <source>
        <dbReference type="ARBA" id="ARBA00022723"/>
    </source>
</evidence>
<dbReference type="CDD" id="cd01171">
    <property type="entry name" value="YXKO-related"/>
    <property type="match status" value="1"/>
</dbReference>
<comment type="cofactor">
    <cofactor evidence="17">
        <name>Mg(2+)</name>
        <dbReference type="ChEBI" id="CHEBI:18420"/>
    </cofactor>
</comment>
<feature type="binding site" evidence="18">
    <location>
        <position position="139"/>
    </location>
    <ligand>
        <name>(6S)-NADPHX</name>
        <dbReference type="ChEBI" id="CHEBI:64076"/>
    </ligand>
</feature>
<dbReference type="EMBL" id="JBHSPF010000058">
    <property type="protein sequence ID" value="MFC5629287.1"/>
    <property type="molecule type" value="Genomic_DNA"/>
</dbReference>
<dbReference type="NCBIfam" id="TIGR00197">
    <property type="entry name" value="yjeF_nterm"/>
    <property type="match status" value="1"/>
</dbReference>
<comment type="function">
    <text evidence="14 19">Bifunctional enzyme that catalyzes the epimerization of the S- and R-forms of NAD(P)HX and the dehydration of the S-form of NAD(P)HX at the expense of ADP, which is converted to AMP. This allows the repair of both epimers of NAD(P)HX, a damaged form of NAD(P)H that is a result of enzymatic or heat-dependent hydration.</text>
</comment>
<reference evidence="23" key="1">
    <citation type="journal article" date="2019" name="Int. J. Syst. Evol. Microbiol.">
        <title>The Global Catalogue of Microorganisms (GCM) 10K type strain sequencing project: providing services to taxonomists for standard genome sequencing and annotation.</title>
        <authorList>
            <consortium name="The Broad Institute Genomics Platform"/>
            <consortium name="The Broad Institute Genome Sequencing Center for Infectious Disease"/>
            <person name="Wu L."/>
            <person name="Ma J."/>
        </authorList>
    </citation>
    <scope>NUCLEOTIDE SEQUENCE [LARGE SCALE GENOMIC DNA]</scope>
    <source>
        <strain evidence="23">CGMCC 1.15790</strain>
    </source>
</reference>